<dbReference type="Gene3D" id="4.10.400.10">
    <property type="entry name" value="Low-density Lipoprotein Receptor"/>
    <property type="match status" value="1"/>
</dbReference>
<evidence type="ECO:0000256" key="2">
    <source>
        <dbReference type="PROSITE-ProRule" id="PRU00124"/>
    </source>
</evidence>
<dbReference type="SUPFAM" id="SSF55797">
    <property type="entry name" value="PR-1-like"/>
    <property type="match status" value="1"/>
</dbReference>
<feature type="disulfide bond" evidence="2">
    <location>
        <begin position="70"/>
        <end position="85"/>
    </location>
</feature>
<evidence type="ECO:0000256" key="3">
    <source>
        <dbReference type="SAM" id="MobiDB-lite"/>
    </source>
</evidence>
<sequence length="300" mass="32808">MKWKRPVNIVLYAVVFLVVEAAVPAVRPERDTLAGGRVARLEVNTDLCMVKGYPYICADQKSCVKENQICDGKKNCMDDSDEADCPESGGRKGGDGDGGDTGGDCSGNAKTTQTTGPCSNPTAKVECNSGLGDLRQQMLNAHNYYRCLHGITKPLVLADDLNNYAQAWAEEVAAMPVEPKGHEVHSTNRGENPPDRGENYFSFANGYTHPTEDKLTGEYPVSMWYSEEVKWDYSTNSAKPPATGNDVGHFTAIVWKSTYELGCGVATKQLSYGPKFFIVCQYRKPANIGDPAKNVPKKLY</sequence>
<dbReference type="Proteomes" id="UP000694865">
    <property type="component" value="Unplaced"/>
</dbReference>
<dbReference type="InterPro" id="IPR023415">
    <property type="entry name" value="LDLR_class-A_CS"/>
</dbReference>
<dbReference type="SUPFAM" id="SSF57424">
    <property type="entry name" value="LDL receptor-like module"/>
    <property type="match status" value="1"/>
</dbReference>
<dbReference type="InterPro" id="IPR018244">
    <property type="entry name" value="Allrgn_V5/Tpx1_CS"/>
</dbReference>
<dbReference type="CDD" id="cd05382">
    <property type="entry name" value="CAP_GAPR1-like"/>
    <property type="match status" value="1"/>
</dbReference>
<keyword evidence="1 2" id="KW-1015">Disulfide bond</keyword>
<proteinExistence type="predicted"/>
<evidence type="ECO:0000256" key="4">
    <source>
        <dbReference type="SAM" id="SignalP"/>
    </source>
</evidence>
<dbReference type="PRINTS" id="PR00837">
    <property type="entry name" value="V5TPXLIKE"/>
</dbReference>
<dbReference type="InterPro" id="IPR036055">
    <property type="entry name" value="LDL_receptor-like_sf"/>
</dbReference>
<feature type="signal peptide" evidence="4">
    <location>
        <begin position="1"/>
        <end position="21"/>
    </location>
</feature>
<organism evidence="6 7">
    <name type="scientific">Saccoglossus kowalevskii</name>
    <name type="common">Acorn worm</name>
    <dbReference type="NCBI Taxonomy" id="10224"/>
    <lineage>
        <taxon>Eukaryota</taxon>
        <taxon>Metazoa</taxon>
        <taxon>Hemichordata</taxon>
        <taxon>Enteropneusta</taxon>
        <taxon>Harrimaniidae</taxon>
        <taxon>Saccoglossus</taxon>
    </lineage>
</organism>
<dbReference type="InterPro" id="IPR001283">
    <property type="entry name" value="CRISP-related"/>
</dbReference>
<dbReference type="Pfam" id="PF00188">
    <property type="entry name" value="CAP"/>
    <property type="match status" value="1"/>
</dbReference>
<protein>
    <submittedName>
        <fullName evidence="7">Protein PRY2-like</fullName>
    </submittedName>
</protein>
<evidence type="ECO:0000256" key="1">
    <source>
        <dbReference type="ARBA" id="ARBA00023157"/>
    </source>
</evidence>
<dbReference type="InterPro" id="IPR002172">
    <property type="entry name" value="LDrepeatLR_classA_rpt"/>
</dbReference>
<feature type="domain" description="SCP" evidence="5">
    <location>
        <begin position="133"/>
        <end position="290"/>
    </location>
</feature>
<dbReference type="RefSeq" id="XP_006812316.1">
    <property type="nucleotide sequence ID" value="XM_006812253.1"/>
</dbReference>
<dbReference type="PROSITE" id="PS50068">
    <property type="entry name" value="LDLRA_2"/>
    <property type="match status" value="1"/>
</dbReference>
<keyword evidence="6" id="KW-1185">Reference proteome</keyword>
<reference evidence="7" key="1">
    <citation type="submission" date="2025-08" db="UniProtKB">
        <authorList>
            <consortium name="RefSeq"/>
        </authorList>
    </citation>
    <scope>IDENTIFICATION</scope>
    <source>
        <tissue evidence="7">Testes</tissue>
    </source>
</reference>
<keyword evidence="4" id="KW-0732">Signal</keyword>
<evidence type="ECO:0000313" key="6">
    <source>
        <dbReference type="Proteomes" id="UP000694865"/>
    </source>
</evidence>
<dbReference type="GeneID" id="100374455"/>
<accession>A0ABM0LX25</accession>
<dbReference type="PROSITE" id="PS01009">
    <property type="entry name" value="CRISP_1"/>
    <property type="match status" value="1"/>
</dbReference>
<dbReference type="PROSITE" id="PS01209">
    <property type="entry name" value="LDLRA_1"/>
    <property type="match status" value="1"/>
</dbReference>
<comment type="caution">
    <text evidence="2">Lacks conserved residue(s) required for the propagation of feature annotation.</text>
</comment>
<dbReference type="InterPro" id="IPR014044">
    <property type="entry name" value="CAP_dom"/>
</dbReference>
<dbReference type="PANTHER" id="PTHR10334">
    <property type="entry name" value="CYSTEINE-RICH SECRETORY PROTEIN-RELATED"/>
    <property type="match status" value="1"/>
</dbReference>
<feature type="chain" id="PRO_5046181601" evidence="4">
    <location>
        <begin position="22"/>
        <end position="300"/>
    </location>
</feature>
<dbReference type="SMART" id="SM00198">
    <property type="entry name" value="SCP"/>
    <property type="match status" value="1"/>
</dbReference>
<gene>
    <name evidence="7" type="primary">LOC100374455</name>
</gene>
<evidence type="ECO:0000259" key="5">
    <source>
        <dbReference type="SMART" id="SM00198"/>
    </source>
</evidence>
<dbReference type="SMART" id="SM00192">
    <property type="entry name" value="LDLa"/>
    <property type="match status" value="1"/>
</dbReference>
<evidence type="ECO:0000313" key="7">
    <source>
        <dbReference type="RefSeq" id="XP_006812316.1"/>
    </source>
</evidence>
<dbReference type="InterPro" id="IPR035940">
    <property type="entry name" value="CAP_sf"/>
</dbReference>
<dbReference type="Gene3D" id="3.40.33.10">
    <property type="entry name" value="CAP"/>
    <property type="match status" value="1"/>
</dbReference>
<feature type="compositionally biased region" description="Polar residues" evidence="3">
    <location>
        <begin position="108"/>
        <end position="122"/>
    </location>
</feature>
<dbReference type="CDD" id="cd00112">
    <property type="entry name" value="LDLa"/>
    <property type="match status" value="1"/>
</dbReference>
<dbReference type="InterPro" id="IPR034113">
    <property type="entry name" value="SCP_GAPR1-like"/>
</dbReference>
<name>A0ABM0LX25_SACKO</name>
<feature type="region of interest" description="Disordered" evidence="3">
    <location>
        <begin position="78"/>
        <end position="122"/>
    </location>
</feature>